<dbReference type="InterPro" id="IPR027266">
    <property type="entry name" value="TrmE/GcvT-like"/>
</dbReference>
<comment type="caution">
    <text evidence="6">The sequence shown here is derived from an EMBL/GenBank/DDBJ whole genome shotgun (WGS) entry which is preliminary data.</text>
</comment>
<dbReference type="Gene3D" id="3.30.1360.120">
    <property type="entry name" value="Probable tRNA modification gtpase trme, domain 1"/>
    <property type="match status" value="1"/>
</dbReference>
<feature type="domain" description="FAD dependent oxidoreductase" evidence="2">
    <location>
        <begin position="13"/>
        <end position="377"/>
    </location>
</feature>
<dbReference type="Pfam" id="PF08669">
    <property type="entry name" value="GCV_T_C"/>
    <property type="match status" value="1"/>
</dbReference>
<organism evidence="6 7">
    <name type="scientific">Spinactinospora alkalitolerans</name>
    <dbReference type="NCBI Taxonomy" id="687207"/>
    <lineage>
        <taxon>Bacteria</taxon>
        <taxon>Bacillati</taxon>
        <taxon>Actinomycetota</taxon>
        <taxon>Actinomycetes</taxon>
        <taxon>Streptosporangiales</taxon>
        <taxon>Nocardiopsidaceae</taxon>
        <taxon>Spinactinospora</taxon>
    </lineage>
</organism>
<dbReference type="SUPFAM" id="SSF101790">
    <property type="entry name" value="Aminomethyltransferase beta-barrel domain"/>
    <property type="match status" value="1"/>
</dbReference>
<dbReference type="Proteomes" id="UP000589036">
    <property type="component" value="Unassembled WGS sequence"/>
</dbReference>
<dbReference type="SUPFAM" id="SSF54373">
    <property type="entry name" value="FAD-linked reductases, C-terminal domain"/>
    <property type="match status" value="1"/>
</dbReference>
<keyword evidence="6" id="KW-0489">Methyltransferase</keyword>
<dbReference type="PANTHER" id="PTHR43757:SF2">
    <property type="entry name" value="AMINOMETHYLTRANSFERASE, MITOCHONDRIAL"/>
    <property type="match status" value="1"/>
</dbReference>
<feature type="domain" description="FAD dependent oxidoreductase central" evidence="5">
    <location>
        <begin position="380"/>
        <end position="435"/>
    </location>
</feature>
<keyword evidence="6" id="KW-0808">Transferase</keyword>
<reference evidence="6 7" key="1">
    <citation type="submission" date="2020-07" db="EMBL/GenBank/DDBJ databases">
        <title>Sequencing the genomes of 1000 actinobacteria strains.</title>
        <authorList>
            <person name="Klenk H.-P."/>
        </authorList>
    </citation>
    <scope>NUCLEOTIDE SEQUENCE [LARGE SCALE GENOMIC DNA]</scope>
    <source>
        <strain evidence="6 7">CXB654</strain>
    </source>
</reference>
<dbReference type="InterPro" id="IPR029043">
    <property type="entry name" value="GcvT/YgfZ_C"/>
</dbReference>
<dbReference type="InterPro" id="IPR006222">
    <property type="entry name" value="GCVT_N"/>
</dbReference>
<evidence type="ECO:0000256" key="1">
    <source>
        <dbReference type="ARBA" id="ARBA00008609"/>
    </source>
</evidence>
<name>A0A852TQ24_9ACTN</name>
<dbReference type="InterPro" id="IPR032503">
    <property type="entry name" value="FAO_M"/>
</dbReference>
<evidence type="ECO:0000313" key="6">
    <source>
        <dbReference type="EMBL" id="NYE46486.1"/>
    </source>
</evidence>
<gene>
    <name evidence="6" type="ORF">HDA32_001606</name>
</gene>
<dbReference type="SUPFAM" id="SSF103025">
    <property type="entry name" value="Folate-binding domain"/>
    <property type="match status" value="1"/>
</dbReference>
<dbReference type="Gene3D" id="3.30.70.1400">
    <property type="entry name" value="Aminomethyltransferase beta-barrel domains"/>
    <property type="match status" value="1"/>
</dbReference>
<keyword evidence="7" id="KW-1185">Reference proteome</keyword>
<evidence type="ECO:0000259" key="4">
    <source>
        <dbReference type="Pfam" id="PF08669"/>
    </source>
</evidence>
<protein>
    <submittedName>
        <fullName evidence="6">Glycine cleavage system aminomethyltransferase T/glycine/D-amino acid oxidase-like deaminating enzyme</fullName>
    </submittedName>
</protein>
<evidence type="ECO:0000259" key="5">
    <source>
        <dbReference type="Pfam" id="PF16350"/>
    </source>
</evidence>
<evidence type="ECO:0000313" key="7">
    <source>
        <dbReference type="Proteomes" id="UP000589036"/>
    </source>
</evidence>
<dbReference type="Gene3D" id="2.40.30.110">
    <property type="entry name" value="Aminomethyltransferase beta-barrel domains"/>
    <property type="match status" value="1"/>
</dbReference>
<dbReference type="InterPro" id="IPR036188">
    <property type="entry name" value="FAD/NAD-bd_sf"/>
</dbReference>
<dbReference type="GO" id="GO:0032259">
    <property type="term" value="P:methylation"/>
    <property type="evidence" value="ECO:0007669"/>
    <property type="project" value="UniProtKB-KW"/>
</dbReference>
<dbReference type="AlphaFoldDB" id="A0A852TQ24"/>
<proteinExistence type="inferred from homology"/>
<evidence type="ECO:0000259" key="3">
    <source>
        <dbReference type="Pfam" id="PF01571"/>
    </source>
</evidence>
<dbReference type="EMBL" id="JACCCC010000001">
    <property type="protein sequence ID" value="NYE46486.1"/>
    <property type="molecule type" value="Genomic_DNA"/>
</dbReference>
<dbReference type="InterPro" id="IPR006076">
    <property type="entry name" value="FAD-dep_OxRdtase"/>
</dbReference>
<dbReference type="PANTHER" id="PTHR43757">
    <property type="entry name" value="AMINOMETHYLTRANSFERASE"/>
    <property type="match status" value="1"/>
</dbReference>
<dbReference type="Pfam" id="PF01266">
    <property type="entry name" value="DAO"/>
    <property type="match status" value="1"/>
</dbReference>
<dbReference type="InterPro" id="IPR028896">
    <property type="entry name" value="GcvT/YgfZ/DmdA"/>
</dbReference>
<dbReference type="Pfam" id="PF01571">
    <property type="entry name" value="GCV_T"/>
    <property type="match status" value="1"/>
</dbReference>
<dbReference type="SUPFAM" id="SSF51905">
    <property type="entry name" value="FAD/NAD(P)-binding domain"/>
    <property type="match status" value="1"/>
</dbReference>
<dbReference type="Pfam" id="PF16350">
    <property type="entry name" value="FAO_M"/>
    <property type="match status" value="1"/>
</dbReference>
<dbReference type="GO" id="GO:0008168">
    <property type="term" value="F:methyltransferase activity"/>
    <property type="evidence" value="ECO:0007669"/>
    <property type="project" value="UniProtKB-KW"/>
</dbReference>
<feature type="domain" description="GCVT N-terminal" evidence="3">
    <location>
        <begin position="437"/>
        <end position="716"/>
    </location>
</feature>
<comment type="similarity">
    <text evidence="1">Belongs to the GcvT family.</text>
</comment>
<accession>A0A852TQ24</accession>
<sequence>MPTSESALRTAPRVVLIGAGIVGCALADELTARGYTDVTVVDQGPLYSCGGSTSHAPGLVFQTNAAKVMSDFARYTVAKYGALRVADRPCFNRVGGLELAATPERLAELHRRGGWANAWGIPGRVLDPDECARLHPLVEAERVLGGLHTPTDGLADAVLAARAQAEAAVWRGARFLPQHEVLDIEVTGGRVTGVRTDQGRIPADLVVTCAGMWGPRITRMVGMTLPLVPLAHQFAWTGRVPALAGAGAEADHPILRYQERDLYYRERFDRIGIGYYGHRPMPVDADAIGTPATATDRPMPSMLDFTPDDFAPAWADSRELLPALGGTEVEEGFNGLFSFTPDNMPLMGESPEVAGFWVAEAVWITHSAGVARAMAEWIVDGAPTLDLHGCDVNRFQPHQLAPGYVRERGCRNFIEVYDALHPLQPMEEPRPLRTSPFHPRQAELGGYLLEASGWERPHWYEANAHLTEGRDIPAPGEWAARYWSPIIGAEAQVTRERVALYDMSSLMRLAVTGPGAAAFLDRMTTGNAHREPGAVTYCLLLDETGRLRGDITVARVAEQEFQVGVNSPLDLDWLRRHLPADGTVQVRDATPGTTCIGVWGPLARDLVQPLADHDLSNDGLRYFRCARFHVGDVPVLALRVSYVGELGWELYTTTDLGLRLWDTLWAAGRPLGAIAAGRGAFTALRLEKGYRAYGADMTNEHDPYEAGLGFAVRMAKDDFVGRAALEGRDPEAVKRRLACLTIADPADTVMGGEPVCVPGAESAIGYVTSAGYGHTVGTGIAYAWLPAEHAEPGVELEIGYFSRRVPALVAAEPLFDPQMLRLRG</sequence>
<evidence type="ECO:0000259" key="2">
    <source>
        <dbReference type="Pfam" id="PF01266"/>
    </source>
</evidence>
<dbReference type="Gene3D" id="3.50.50.60">
    <property type="entry name" value="FAD/NAD(P)-binding domain"/>
    <property type="match status" value="1"/>
</dbReference>
<dbReference type="Gene3D" id="3.30.9.10">
    <property type="entry name" value="D-Amino Acid Oxidase, subunit A, domain 2"/>
    <property type="match status" value="1"/>
</dbReference>
<dbReference type="InterPro" id="IPR013977">
    <property type="entry name" value="GcvT_C"/>
</dbReference>
<dbReference type="RefSeq" id="WP_179642583.1">
    <property type="nucleotide sequence ID" value="NZ_BAAAYY010000022.1"/>
</dbReference>
<feature type="domain" description="Aminomethyltransferase C-terminal" evidence="4">
    <location>
        <begin position="735"/>
        <end position="816"/>
    </location>
</feature>